<feature type="compositionally biased region" description="Polar residues" evidence="1">
    <location>
        <begin position="44"/>
        <end position="54"/>
    </location>
</feature>
<gene>
    <name evidence="2" type="ORF">GQ607_014923</name>
</gene>
<reference evidence="2 3" key="1">
    <citation type="submission" date="2019-12" db="EMBL/GenBank/DDBJ databases">
        <title>A genome sequence resource for the geographically widespread anthracnose pathogen Colletotrichum asianum.</title>
        <authorList>
            <person name="Meng Y."/>
        </authorList>
    </citation>
    <scope>NUCLEOTIDE SEQUENCE [LARGE SCALE GENOMIC DNA]</scope>
    <source>
        <strain evidence="2 3">ICMP 18580</strain>
    </source>
</reference>
<comment type="caution">
    <text evidence="2">The sequence shown here is derived from an EMBL/GenBank/DDBJ whole genome shotgun (WGS) entry which is preliminary data.</text>
</comment>
<feature type="region of interest" description="Disordered" evidence="1">
    <location>
        <begin position="1"/>
        <end position="54"/>
    </location>
</feature>
<name>A0A8H3W281_9PEZI</name>
<organism evidence="2 3">
    <name type="scientific">Colletotrichum asianum</name>
    <dbReference type="NCBI Taxonomy" id="702518"/>
    <lineage>
        <taxon>Eukaryota</taxon>
        <taxon>Fungi</taxon>
        <taxon>Dikarya</taxon>
        <taxon>Ascomycota</taxon>
        <taxon>Pezizomycotina</taxon>
        <taxon>Sordariomycetes</taxon>
        <taxon>Hypocreomycetidae</taxon>
        <taxon>Glomerellales</taxon>
        <taxon>Glomerellaceae</taxon>
        <taxon>Colletotrichum</taxon>
        <taxon>Colletotrichum gloeosporioides species complex</taxon>
    </lineage>
</organism>
<dbReference type="EMBL" id="WOWK01000122">
    <property type="protein sequence ID" value="KAF0317811.1"/>
    <property type="molecule type" value="Genomic_DNA"/>
</dbReference>
<sequence length="54" mass="5972">MDGLDGWTGGWQGHQGRGLDWMASNRISKRSGVGQKQMERAGLDQQQQQEAGEI</sequence>
<evidence type="ECO:0000313" key="3">
    <source>
        <dbReference type="Proteomes" id="UP000434172"/>
    </source>
</evidence>
<proteinExistence type="predicted"/>
<dbReference type="Proteomes" id="UP000434172">
    <property type="component" value="Unassembled WGS sequence"/>
</dbReference>
<keyword evidence="3" id="KW-1185">Reference proteome</keyword>
<protein>
    <submittedName>
        <fullName evidence="2">Uncharacterized protein</fullName>
    </submittedName>
</protein>
<evidence type="ECO:0000256" key="1">
    <source>
        <dbReference type="SAM" id="MobiDB-lite"/>
    </source>
</evidence>
<evidence type="ECO:0000313" key="2">
    <source>
        <dbReference type="EMBL" id="KAF0317811.1"/>
    </source>
</evidence>
<accession>A0A8H3W281</accession>
<feature type="compositionally biased region" description="Gly residues" evidence="1">
    <location>
        <begin position="1"/>
        <end position="16"/>
    </location>
</feature>
<dbReference type="AlphaFoldDB" id="A0A8H3W281"/>